<dbReference type="InterPro" id="IPR018392">
    <property type="entry name" value="LysM"/>
</dbReference>
<protein>
    <submittedName>
        <fullName evidence="3">LysM peptidoglycan-binding domain-containing protein</fullName>
    </submittedName>
</protein>
<dbReference type="Gene3D" id="2.40.40.10">
    <property type="entry name" value="RlpA-like domain"/>
    <property type="match status" value="1"/>
</dbReference>
<dbReference type="InterPro" id="IPR036908">
    <property type="entry name" value="RlpA-like_sf"/>
</dbReference>
<keyword evidence="4" id="KW-1185">Reference proteome</keyword>
<feature type="signal peptide" evidence="1">
    <location>
        <begin position="1"/>
        <end position="21"/>
    </location>
</feature>
<feature type="domain" description="LysM" evidence="2">
    <location>
        <begin position="37"/>
        <end position="81"/>
    </location>
</feature>
<evidence type="ECO:0000313" key="3">
    <source>
        <dbReference type="EMBL" id="MFD2921064.1"/>
    </source>
</evidence>
<dbReference type="SMART" id="SM00257">
    <property type="entry name" value="LysM"/>
    <property type="match status" value="2"/>
</dbReference>
<dbReference type="Proteomes" id="UP001597511">
    <property type="component" value="Unassembled WGS sequence"/>
</dbReference>
<sequence length="334" mass="36220">MSFLKLIITALFVSVSFFVQAQNQPLVAKKNDAGLYIDHTVKPKEGIYAIGRLYNVHPKSIAGFNKIDINKGLNIGEVIKVPLEAANFSQTNTTGVPVYYVVGEKDGLMKVSNFANKLTLQKIRDWNQLSSDNLSVGQNLVVGFLQSAELAKVTPTQTLPVTKPEAVKPKDDTHPVETVKATIIDEPAKPLPTVVKEAPKTEEVKPVVVKETPAVKQPATVTNTPVSGDGYFAASFAAQTKQTAADNNETVTSGIFKTSSGWQDAKYYLLMDKVQAGKIVRITNPDNNKTIYAKVLGEMSSIKQNQGLNIRISNAAAAALGIAENDKFIVNLNY</sequence>
<feature type="domain" description="LysM" evidence="2">
    <location>
        <begin position="98"/>
        <end position="142"/>
    </location>
</feature>
<dbReference type="PROSITE" id="PS51782">
    <property type="entry name" value="LYSM"/>
    <property type="match status" value="2"/>
</dbReference>
<gene>
    <name evidence="3" type="ORF">ACFS6H_15165</name>
</gene>
<organism evidence="3 4">
    <name type="scientific">Terrimonas rubra</name>
    <dbReference type="NCBI Taxonomy" id="1035890"/>
    <lineage>
        <taxon>Bacteria</taxon>
        <taxon>Pseudomonadati</taxon>
        <taxon>Bacteroidota</taxon>
        <taxon>Chitinophagia</taxon>
        <taxon>Chitinophagales</taxon>
        <taxon>Chitinophagaceae</taxon>
        <taxon>Terrimonas</taxon>
    </lineage>
</organism>
<evidence type="ECO:0000313" key="4">
    <source>
        <dbReference type="Proteomes" id="UP001597511"/>
    </source>
</evidence>
<dbReference type="EMBL" id="JBHUOZ010000003">
    <property type="protein sequence ID" value="MFD2921064.1"/>
    <property type="molecule type" value="Genomic_DNA"/>
</dbReference>
<dbReference type="CDD" id="cd00118">
    <property type="entry name" value="LysM"/>
    <property type="match status" value="1"/>
</dbReference>
<dbReference type="RefSeq" id="WP_386100641.1">
    <property type="nucleotide sequence ID" value="NZ_JBHUOZ010000003.1"/>
</dbReference>
<dbReference type="SUPFAM" id="SSF54106">
    <property type="entry name" value="LysM domain"/>
    <property type="match status" value="2"/>
</dbReference>
<name>A0ABW6A6R8_9BACT</name>
<dbReference type="Gene3D" id="3.10.350.10">
    <property type="entry name" value="LysM domain"/>
    <property type="match status" value="2"/>
</dbReference>
<dbReference type="InterPro" id="IPR036779">
    <property type="entry name" value="LysM_dom_sf"/>
</dbReference>
<proteinExistence type="predicted"/>
<reference evidence="4" key="1">
    <citation type="journal article" date="2019" name="Int. J. Syst. Evol. Microbiol.">
        <title>The Global Catalogue of Microorganisms (GCM) 10K type strain sequencing project: providing services to taxonomists for standard genome sequencing and annotation.</title>
        <authorList>
            <consortium name="The Broad Institute Genomics Platform"/>
            <consortium name="The Broad Institute Genome Sequencing Center for Infectious Disease"/>
            <person name="Wu L."/>
            <person name="Ma J."/>
        </authorList>
    </citation>
    <scope>NUCLEOTIDE SEQUENCE [LARGE SCALE GENOMIC DNA]</scope>
    <source>
        <strain evidence="4">KCTC 23299</strain>
    </source>
</reference>
<feature type="chain" id="PRO_5045458936" evidence="1">
    <location>
        <begin position="22"/>
        <end position="334"/>
    </location>
</feature>
<accession>A0ABW6A6R8</accession>
<dbReference type="Pfam" id="PF01476">
    <property type="entry name" value="LysM"/>
    <property type="match status" value="2"/>
</dbReference>
<comment type="caution">
    <text evidence="3">The sequence shown here is derived from an EMBL/GenBank/DDBJ whole genome shotgun (WGS) entry which is preliminary data.</text>
</comment>
<evidence type="ECO:0000259" key="2">
    <source>
        <dbReference type="PROSITE" id="PS51782"/>
    </source>
</evidence>
<keyword evidence="1" id="KW-0732">Signal</keyword>
<evidence type="ECO:0000256" key="1">
    <source>
        <dbReference type="SAM" id="SignalP"/>
    </source>
</evidence>